<dbReference type="SUPFAM" id="SSF102114">
    <property type="entry name" value="Radical SAM enzymes"/>
    <property type="match status" value="1"/>
</dbReference>
<proteinExistence type="predicted"/>
<dbReference type="GO" id="GO:0051536">
    <property type="term" value="F:iron-sulfur cluster binding"/>
    <property type="evidence" value="ECO:0007669"/>
    <property type="project" value="UniProtKB-KW"/>
</dbReference>
<evidence type="ECO:0000256" key="1">
    <source>
        <dbReference type="ARBA" id="ARBA00022691"/>
    </source>
</evidence>
<evidence type="ECO:0000259" key="5">
    <source>
        <dbReference type="PROSITE" id="PS51918"/>
    </source>
</evidence>
<dbReference type="CDD" id="cd01335">
    <property type="entry name" value="Radical_SAM"/>
    <property type="match status" value="1"/>
</dbReference>
<reference evidence="6" key="1">
    <citation type="submission" date="2020-10" db="EMBL/GenBank/DDBJ databases">
        <authorList>
            <person name="Gilroy R."/>
        </authorList>
    </citation>
    <scope>NUCLEOTIDE SEQUENCE</scope>
    <source>
        <strain evidence="6">ChiSjej4B22-8148</strain>
    </source>
</reference>
<dbReference type="EMBL" id="DVGK01000042">
    <property type="protein sequence ID" value="HIR12940.1"/>
    <property type="molecule type" value="Genomic_DNA"/>
</dbReference>
<dbReference type="Gene3D" id="3.20.20.70">
    <property type="entry name" value="Aldolase class I"/>
    <property type="match status" value="1"/>
</dbReference>
<feature type="domain" description="Radical SAM core" evidence="5">
    <location>
        <begin position="5"/>
        <end position="218"/>
    </location>
</feature>
<reference evidence="6" key="2">
    <citation type="journal article" date="2021" name="PeerJ">
        <title>Extensive microbial diversity within the chicken gut microbiome revealed by metagenomics and culture.</title>
        <authorList>
            <person name="Gilroy R."/>
            <person name="Ravi A."/>
            <person name="Getino M."/>
            <person name="Pursley I."/>
            <person name="Horton D.L."/>
            <person name="Alikhan N.F."/>
            <person name="Baker D."/>
            <person name="Gharbi K."/>
            <person name="Hall N."/>
            <person name="Watson M."/>
            <person name="Adriaenssens E.M."/>
            <person name="Foster-Nyarko E."/>
            <person name="Jarju S."/>
            <person name="Secka A."/>
            <person name="Antonio M."/>
            <person name="Oren A."/>
            <person name="Chaudhuri R.R."/>
            <person name="La Ragione R."/>
            <person name="Hildebrand F."/>
            <person name="Pallen M.J."/>
        </authorList>
    </citation>
    <scope>NUCLEOTIDE SEQUENCE</scope>
    <source>
        <strain evidence="6">ChiSjej4B22-8148</strain>
    </source>
</reference>
<evidence type="ECO:0000256" key="3">
    <source>
        <dbReference type="ARBA" id="ARBA00023004"/>
    </source>
</evidence>
<gene>
    <name evidence="6" type="ORF">IAB31_03340</name>
</gene>
<dbReference type="NCBIfam" id="TIGR04085">
    <property type="entry name" value="rSAM_more_4Fe4S"/>
    <property type="match status" value="1"/>
</dbReference>
<dbReference type="SFLD" id="SFLDG01386">
    <property type="entry name" value="main_SPASM_domain-containing"/>
    <property type="match status" value="1"/>
</dbReference>
<keyword evidence="1" id="KW-0949">S-adenosyl-L-methionine</keyword>
<evidence type="ECO:0000256" key="2">
    <source>
        <dbReference type="ARBA" id="ARBA00022723"/>
    </source>
</evidence>
<dbReference type="PANTHER" id="PTHR11228:SF7">
    <property type="entry name" value="PQQA PEPTIDE CYCLASE"/>
    <property type="match status" value="1"/>
</dbReference>
<dbReference type="SFLD" id="SFLDS00029">
    <property type="entry name" value="Radical_SAM"/>
    <property type="match status" value="1"/>
</dbReference>
<evidence type="ECO:0000313" key="7">
    <source>
        <dbReference type="Proteomes" id="UP000886757"/>
    </source>
</evidence>
<name>A0A9D1AAS2_9FIRM</name>
<evidence type="ECO:0000313" key="6">
    <source>
        <dbReference type="EMBL" id="HIR12940.1"/>
    </source>
</evidence>
<dbReference type="Pfam" id="PF13186">
    <property type="entry name" value="SPASM"/>
    <property type="match status" value="1"/>
</dbReference>
<protein>
    <submittedName>
        <fullName evidence="6">Radical SAM protein</fullName>
    </submittedName>
</protein>
<dbReference type="InterPro" id="IPR050377">
    <property type="entry name" value="Radical_SAM_PqqE_MftC-like"/>
</dbReference>
<dbReference type="AlphaFoldDB" id="A0A9D1AAS2"/>
<keyword evidence="4" id="KW-0411">Iron-sulfur</keyword>
<dbReference type="Proteomes" id="UP000886757">
    <property type="component" value="Unassembled WGS sequence"/>
</dbReference>
<dbReference type="InterPro" id="IPR023885">
    <property type="entry name" value="4Fe4S-binding_SPASM_dom"/>
</dbReference>
<dbReference type="PROSITE" id="PS51918">
    <property type="entry name" value="RADICAL_SAM"/>
    <property type="match status" value="1"/>
</dbReference>
<dbReference type="GO" id="GO:0003824">
    <property type="term" value="F:catalytic activity"/>
    <property type="evidence" value="ECO:0007669"/>
    <property type="project" value="InterPro"/>
</dbReference>
<keyword evidence="3" id="KW-0408">Iron</keyword>
<sequence length="554" mass="63179">MSERQYPLRVLFWEATLKCNAFCEFCGSRCGERSTENELTKEEICSVFAEIAERYDPSKIMINVSGGEPLMRRDLFEIMSFADRLGYKWGMVTNGTLLNEERILGLKKSRIRTISVSIDGPEEVHDRIRSFPGSFKKIVQNIKKLSEIRTLETVMVTTVVSKHNLSWLPNICELLCKLPVQVWRIGPVDPIGRALEQENLLLDAGEMRQLFAFIKECRRSSLPFQTVTSCSHYLGDYELALREHFFQCVAGKQMASILADGDIYVCSNVPKIPSLVQGNVRKNSFAEVWERGFEYFRNPESRRKGKCAGCEFFPQCQADSLHTWDFEREKPKFCMLDYGLKSSSKGSEVTELKAAGYQEIISRYKKGKEKIKALQVKAQSLSPDRIIFSPEAFRKVQEIFLWGQECEGNRTERIACLTGRLYRNSEISAEAFLVEVRAAAELKAEDAGETHMKVNPEWVDQGRSLAACCQRQDEILLGFIHSHPGNLSVAMSLGDYQWHKNLYFTDWRMALSVIINPGKKEIAAYTGPAANHSELTLLFGIERKNDITVQFVQK</sequence>
<keyword evidence="2" id="KW-0479">Metal-binding</keyword>
<dbReference type="InterPro" id="IPR007197">
    <property type="entry name" value="rSAM"/>
</dbReference>
<dbReference type="Pfam" id="PF04055">
    <property type="entry name" value="Radical_SAM"/>
    <property type="match status" value="1"/>
</dbReference>
<dbReference type="SFLD" id="SFLDG01067">
    <property type="entry name" value="SPASM/twitch_domain_containing"/>
    <property type="match status" value="1"/>
</dbReference>
<dbReference type="Gene3D" id="3.40.140.10">
    <property type="entry name" value="Cytidine Deaminase, domain 2"/>
    <property type="match status" value="1"/>
</dbReference>
<dbReference type="InterPro" id="IPR013785">
    <property type="entry name" value="Aldolase_TIM"/>
</dbReference>
<evidence type="ECO:0000256" key="4">
    <source>
        <dbReference type="ARBA" id="ARBA00023014"/>
    </source>
</evidence>
<organism evidence="6 7">
    <name type="scientific">Candidatus Choladousia intestinavium</name>
    <dbReference type="NCBI Taxonomy" id="2840727"/>
    <lineage>
        <taxon>Bacteria</taxon>
        <taxon>Bacillati</taxon>
        <taxon>Bacillota</taxon>
        <taxon>Clostridia</taxon>
        <taxon>Lachnospirales</taxon>
        <taxon>Lachnospiraceae</taxon>
        <taxon>Lachnospiraceae incertae sedis</taxon>
        <taxon>Candidatus Choladousia</taxon>
    </lineage>
</organism>
<dbReference type="GO" id="GO:0046872">
    <property type="term" value="F:metal ion binding"/>
    <property type="evidence" value="ECO:0007669"/>
    <property type="project" value="UniProtKB-KW"/>
</dbReference>
<comment type="caution">
    <text evidence="6">The sequence shown here is derived from an EMBL/GenBank/DDBJ whole genome shotgun (WGS) entry which is preliminary data.</text>
</comment>
<dbReference type="PANTHER" id="PTHR11228">
    <property type="entry name" value="RADICAL SAM DOMAIN PROTEIN"/>
    <property type="match status" value="1"/>
</dbReference>
<dbReference type="InterPro" id="IPR058240">
    <property type="entry name" value="rSAM_sf"/>
</dbReference>
<accession>A0A9D1AAS2</accession>